<feature type="region of interest" description="Disordered" evidence="1">
    <location>
        <begin position="36"/>
        <end position="62"/>
    </location>
</feature>
<evidence type="ECO:0000313" key="3">
    <source>
        <dbReference type="Proteomes" id="UP000076863"/>
    </source>
</evidence>
<name>A0A167CE06_9HYPO</name>
<organism evidence="2 3">
    <name type="scientific">Beauveria brongniartii RCEF 3172</name>
    <dbReference type="NCBI Taxonomy" id="1081107"/>
    <lineage>
        <taxon>Eukaryota</taxon>
        <taxon>Fungi</taxon>
        <taxon>Dikarya</taxon>
        <taxon>Ascomycota</taxon>
        <taxon>Pezizomycotina</taxon>
        <taxon>Sordariomycetes</taxon>
        <taxon>Hypocreomycetidae</taxon>
        <taxon>Hypocreales</taxon>
        <taxon>Cordycipitaceae</taxon>
        <taxon>Beauveria</taxon>
        <taxon>Beauveria brongniartii</taxon>
    </lineage>
</organism>
<dbReference type="AlphaFoldDB" id="A0A167CE06"/>
<sequence length="120" mass="12602">MKRLDIRADDTVIVYDTADAGIYSSGSTWPTAIHMAPARFRPQQSPTTTPTTTTTTTPPPSSLLITASPTPQASLALKSSGDLIIPSGSGHRYQILDSRTPDCFSGGSGRNGKIGLQIKG</sequence>
<proteinExistence type="predicted"/>
<keyword evidence="3" id="KW-1185">Reference proteome</keyword>
<accession>A0A167CE06</accession>
<evidence type="ECO:0000313" key="2">
    <source>
        <dbReference type="EMBL" id="OAA41094.1"/>
    </source>
</evidence>
<evidence type="ECO:0000256" key="1">
    <source>
        <dbReference type="SAM" id="MobiDB-lite"/>
    </source>
</evidence>
<dbReference type="Proteomes" id="UP000076863">
    <property type="component" value="Unassembled WGS sequence"/>
</dbReference>
<feature type="region of interest" description="Disordered" evidence="1">
    <location>
        <begin position="98"/>
        <end position="120"/>
    </location>
</feature>
<dbReference type="EMBL" id="AZHA01000017">
    <property type="protein sequence ID" value="OAA41094.1"/>
    <property type="molecule type" value="Genomic_DNA"/>
</dbReference>
<feature type="compositionally biased region" description="Low complexity" evidence="1">
    <location>
        <begin position="45"/>
        <end position="62"/>
    </location>
</feature>
<comment type="caution">
    <text evidence="2">The sequence shown here is derived from an EMBL/GenBank/DDBJ whole genome shotgun (WGS) entry which is preliminary data.</text>
</comment>
<dbReference type="OrthoDB" id="10640648at2759"/>
<reference evidence="2 3" key="1">
    <citation type="journal article" date="2016" name="Genome Biol. Evol.">
        <title>Divergent and convergent evolution of fungal pathogenicity.</title>
        <authorList>
            <person name="Shang Y."/>
            <person name="Xiao G."/>
            <person name="Zheng P."/>
            <person name="Cen K."/>
            <person name="Zhan S."/>
            <person name="Wang C."/>
        </authorList>
    </citation>
    <scope>NUCLEOTIDE SEQUENCE [LARGE SCALE GENOMIC DNA]</scope>
    <source>
        <strain evidence="2 3">RCEF 3172</strain>
    </source>
</reference>
<protein>
    <submittedName>
        <fullName evidence="2">Uncharacterized protein</fullName>
    </submittedName>
</protein>
<gene>
    <name evidence="2" type="ORF">BBO_05630</name>
</gene>